<name>A0A6N2CD81_SOLCI</name>
<dbReference type="Pfam" id="PF24626">
    <property type="entry name" value="SH3_Tf2-1"/>
    <property type="match status" value="1"/>
</dbReference>
<dbReference type="InterPro" id="IPR056924">
    <property type="entry name" value="SH3_Tf2-1"/>
</dbReference>
<reference evidence="2" key="1">
    <citation type="submission" date="2019-05" db="EMBL/GenBank/DDBJ databases">
        <title>The de novo reference genome and transcriptome assemblies of the wild tomato species Solanum chilense.</title>
        <authorList>
            <person name="Stam R."/>
            <person name="Nosenko T."/>
            <person name="Hoerger A.C."/>
            <person name="Stephan W."/>
            <person name="Seidel M.A."/>
            <person name="Kuhn J.M.M."/>
            <person name="Haberer G."/>
            <person name="Tellier A."/>
        </authorList>
    </citation>
    <scope>NUCLEOTIDE SEQUENCE</scope>
    <source>
        <tissue evidence="2">Mature leaves</tissue>
    </source>
</reference>
<accession>A0A6N2CD81</accession>
<dbReference type="EMBL" id="RXGB01000166">
    <property type="protein sequence ID" value="TMX04809.1"/>
    <property type="molecule type" value="Genomic_DNA"/>
</dbReference>
<dbReference type="PANTHER" id="PTHR46148">
    <property type="entry name" value="CHROMO DOMAIN-CONTAINING PROTEIN"/>
    <property type="match status" value="1"/>
</dbReference>
<sequence>MKGVVRSGKKGKLSPRYVGPYEIFQRVGKVAYELKLPSELASVHPVFNVSMLKKCIGDPESIFPIEVLGVKDNRYYEEAPVQILDRKVKKLRNKEMVSEKLLCKNHLLECATWEAKAGMKSRSHHLFKN</sequence>
<organism evidence="2">
    <name type="scientific">Solanum chilense</name>
    <name type="common">Tomato</name>
    <name type="synonym">Lycopersicon chilense</name>
    <dbReference type="NCBI Taxonomy" id="4083"/>
    <lineage>
        <taxon>Eukaryota</taxon>
        <taxon>Viridiplantae</taxon>
        <taxon>Streptophyta</taxon>
        <taxon>Embryophyta</taxon>
        <taxon>Tracheophyta</taxon>
        <taxon>Spermatophyta</taxon>
        <taxon>Magnoliopsida</taxon>
        <taxon>eudicotyledons</taxon>
        <taxon>Gunneridae</taxon>
        <taxon>Pentapetalae</taxon>
        <taxon>asterids</taxon>
        <taxon>lamiids</taxon>
        <taxon>Solanales</taxon>
        <taxon>Solanaceae</taxon>
        <taxon>Solanoideae</taxon>
        <taxon>Solaneae</taxon>
        <taxon>Solanum</taxon>
        <taxon>Solanum subgen. Lycopersicon</taxon>
    </lineage>
</organism>
<gene>
    <name evidence="2" type="ORF">EJD97_004630</name>
</gene>
<evidence type="ECO:0000259" key="1">
    <source>
        <dbReference type="Pfam" id="PF24626"/>
    </source>
</evidence>
<protein>
    <recommendedName>
        <fullName evidence="1">Tf2-1-like SH3-like domain-containing protein</fullName>
    </recommendedName>
</protein>
<dbReference type="AlphaFoldDB" id="A0A6N2CD81"/>
<feature type="domain" description="Tf2-1-like SH3-like" evidence="1">
    <location>
        <begin position="6"/>
        <end position="55"/>
    </location>
</feature>
<proteinExistence type="predicted"/>
<comment type="caution">
    <text evidence="2">The sequence shown here is derived from an EMBL/GenBank/DDBJ whole genome shotgun (WGS) entry which is preliminary data.</text>
</comment>
<evidence type="ECO:0000313" key="2">
    <source>
        <dbReference type="EMBL" id="TMX04809.1"/>
    </source>
</evidence>
<dbReference type="PANTHER" id="PTHR46148:SF56">
    <property type="entry name" value="RETROTRANSPOSON PROTEIN"/>
    <property type="match status" value="1"/>
</dbReference>